<comment type="caution">
    <text evidence="1">The sequence shown here is derived from an EMBL/GenBank/DDBJ whole genome shotgun (WGS) entry which is preliminary data.</text>
</comment>
<keyword evidence="2" id="KW-1185">Reference proteome</keyword>
<protein>
    <submittedName>
        <fullName evidence="1">Uncharacterized protein</fullName>
    </submittedName>
</protein>
<dbReference type="AlphaFoldDB" id="A0AA88H1M7"/>
<proteinExistence type="predicted"/>
<organism evidence="1 2">
    <name type="scientific">Artemia franciscana</name>
    <name type="common">Brine shrimp</name>
    <name type="synonym">Artemia sanfranciscana</name>
    <dbReference type="NCBI Taxonomy" id="6661"/>
    <lineage>
        <taxon>Eukaryota</taxon>
        <taxon>Metazoa</taxon>
        <taxon>Ecdysozoa</taxon>
        <taxon>Arthropoda</taxon>
        <taxon>Crustacea</taxon>
        <taxon>Branchiopoda</taxon>
        <taxon>Anostraca</taxon>
        <taxon>Artemiidae</taxon>
        <taxon>Artemia</taxon>
    </lineage>
</organism>
<gene>
    <name evidence="1" type="ORF">QYM36_019048</name>
</gene>
<reference evidence="1" key="1">
    <citation type="submission" date="2023-07" db="EMBL/GenBank/DDBJ databases">
        <title>Chromosome-level genome assembly of Artemia franciscana.</title>
        <authorList>
            <person name="Jo E."/>
        </authorList>
    </citation>
    <scope>NUCLEOTIDE SEQUENCE</scope>
    <source>
        <tissue evidence="1">Whole body</tissue>
    </source>
</reference>
<dbReference type="EMBL" id="JAVRJZ010000437">
    <property type="protein sequence ID" value="KAK2702340.1"/>
    <property type="molecule type" value="Genomic_DNA"/>
</dbReference>
<evidence type="ECO:0000313" key="2">
    <source>
        <dbReference type="Proteomes" id="UP001187531"/>
    </source>
</evidence>
<dbReference type="Proteomes" id="UP001187531">
    <property type="component" value="Unassembled WGS sequence"/>
</dbReference>
<sequence length="251" mass="26006">MSMAMPSLPGLSLQPSLYPRDMGMSALDRNILHGLSGTFPGVPSDPRLSALGLDPLQQAYLADRERDAFMKLNANRYGLGLGYGMERFQSPGLDIRELERAKLAAALGLGSSSIFNTQTPGSYSGLGLPPVSAPSLPSSSYPGFSHYPKPPSATSFGYGVSPSGIPSMLTPVSRSSGLSLGLGSGMGLSQSSVNGLYAPGNNTFLPPSLRGPMLPQTLGLNTYPGLPGMGVRPSGYGFPGLDGSLGPRPPF</sequence>
<name>A0AA88H1M7_ARTSF</name>
<evidence type="ECO:0000313" key="1">
    <source>
        <dbReference type="EMBL" id="KAK2702340.1"/>
    </source>
</evidence>
<accession>A0AA88H1M7</accession>